<feature type="chain" id="PRO_5041429613" description="DUF7492 domain-containing protein" evidence="1">
    <location>
        <begin position="16"/>
        <end position="401"/>
    </location>
</feature>
<name>A0AA39WM95_9PEZI</name>
<accession>A0AA39WM95</accession>
<feature type="domain" description="DUF7492" evidence="2">
    <location>
        <begin position="14"/>
        <end position="235"/>
    </location>
</feature>
<sequence>VVLLILLALFEGTAAHSWPERTIRIAPNGTMVGLPGYERQHWARGTPGISDANNTWLLPPNGRPDGKIIHPDDKIVREGQRTLKYSDEFPMLKVAPGDFVAISYLENGHVSGPDKEGLPIKPINRGTVYLYGTTENDLTNYNLVDIHLKWTADGTGGDGKGKLLATRNYDDGQCYEAIPATGDTEGIITHRKSVLNNDVNLMCQSDLQIPDDLAPNTTFTVIWVWDWPTMSDRGAAVSPATYHANSSDYGDIYVKEPEIYTGVVDFEVVDSCDASLGEIKGPHCVANTSAAAANKKGVARVFAAQEVATLAGVKAQMANNFLVKVPQAGINVSTATANPSNIPLGALIGTTSQVAFPLPTSIQNAVVAAPGTYLPTASAGPAAPAASATALPNLGGGGGGG</sequence>
<feature type="signal peptide" evidence="1">
    <location>
        <begin position="1"/>
        <end position="15"/>
    </location>
</feature>
<protein>
    <recommendedName>
        <fullName evidence="2">DUF7492 domain-containing protein</fullName>
    </recommendedName>
</protein>
<dbReference type="Pfam" id="PF24320">
    <property type="entry name" value="DUF7492"/>
    <property type="match status" value="1"/>
</dbReference>
<dbReference type="InterPro" id="IPR055915">
    <property type="entry name" value="DUF7492"/>
</dbReference>
<feature type="non-terminal residue" evidence="3">
    <location>
        <position position="1"/>
    </location>
</feature>
<comment type="caution">
    <text evidence="3">The sequence shown here is derived from an EMBL/GenBank/DDBJ whole genome shotgun (WGS) entry which is preliminary data.</text>
</comment>
<evidence type="ECO:0000313" key="4">
    <source>
        <dbReference type="Proteomes" id="UP001174934"/>
    </source>
</evidence>
<evidence type="ECO:0000259" key="2">
    <source>
        <dbReference type="Pfam" id="PF24320"/>
    </source>
</evidence>
<dbReference type="EMBL" id="JAULSR010000005">
    <property type="protein sequence ID" value="KAK0618018.1"/>
    <property type="molecule type" value="Genomic_DNA"/>
</dbReference>
<feature type="non-terminal residue" evidence="3">
    <location>
        <position position="401"/>
    </location>
</feature>
<dbReference type="Proteomes" id="UP001174934">
    <property type="component" value="Unassembled WGS sequence"/>
</dbReference>
<keyword evidence="1" id="KW-0732">Signal</keyword>
<reference evidence="3" key="1">
    <citation type="submission" date="2023-06" db="EMBL/GenBank/DDBJ databases">
        <title>Genome-scale phylogeny and comparative genomics of the fungal order Sordariales.</title>
        <authorList>
            <consortium name="Lawrence Berkeley National Laboratory"/>
            <person name="Hensen N."/>
            <person name="Bonometti L."/>
            <person name="Westerberg I."/>
            <person name="Brannstrom I.O."/>
            <person name="Guillou S."/>
            <person name="Cros-Aarteil S."/>
            <person name="Calhoun S."/>
            <person name="Haridas S."/>
            <person name="Kuo A."/>
            <person name="Mondo S."/>
            <person name="Pangilinan J."/>
            <person name="Riley R."/>
            <person name="LaButti K."/>
            <person name="Andreopoulos B."/>
            <person name="Lipzen A."/>
            <person name="Chen C."/>
            <person name="Yanf M."/>
            <person name="Daum C."/>
            <person name="Ng V."/>
            <person name="Clum A."/>
            <person name="Steindorff A."/>
            <person name="Ohm R."/>
            <person name="Martin F."/>
            <person name="Silar P."/>
            <person name="Natvig D."/>
            <person name="Lalanne C."/>
            <person name="Gautier V."/>
            <person name="Ament-velasquez S.L."/>
            <person name="Kruys A."/>
            <person name="Hutchinson M.I."/>
            <person name="Powell A.J."/>
            <person name="Barry K."/>
            <person name="Miller A.N."/>
            <person name="Grigoriev I.V."/>
            <person name="Debuchy R."/>
            <person name="Gladieux P."/>
            <person name="Thoren M.H."/>
            <person name="Johannesson H."/>
        </authorList>
    </citation>
    <scope>NUCLEOTIDE SEQUENCE</scope>
    <source>
        <strain evidence="3">SMH3391-2</strain>
    </source>
</reference>
<evidence type="ECO:0000256" key="1">
    <source>
        <dbReference type="SAM" id="SignalP"/>
    </source>
</evidence>
<evidence type="ECO:0000313" key="3">
    <source>
        <dbReference type="EMBL" id="KAK0618018.1"/>
    </source>
</evidence>
<gene>
    <name evidence="3" type="ORF">B0T17DRAFT_470515</name>
</gene>
<organism evidence="3 4">
    <name type="scientific">Bombardia bombarda</name>
    <dbReference type="NCBI Taxonomy" id="252184"/>
    <lineage>
        <taxon>Eukaryota</taxon>
        <taxon>Fungi</taxon>
        <taxon>Dikarya</taxon>
        <taxon>Ascomycota</taxon>
        <taxon>Pezizomycotina</taxon>
        <taxon>Sordariomycetes</taxon>
        <taxon>Sordariomycetidae</taxon>
        <taxon>Sordariales</taxon>
        <taxon>Lasiosphaeriaceae</taxon>
        <taxon>Bombardia</taxon>
    </lineage>
</organism>
<proteinExistence type="predicted"/>
<keyword evidence="4" id="KW-1185">Reference proteome</keyword>
<dbReference type="AlphaFoldDB" id="A0AA39WM95"/>